<proteinExistence type="predicted"/>
<dbReference type="InterPro" id="IPR024264">
    <property type="entry name" value="DUF3786"/>
</dbReference>
<dbReference type="AlphaFoldDB" id="A0A366IDD2"/>
<evidence type="ECO:0000259" key="1">
    <source>
        <dbReference type="Pfam" id="PF12654"/>
    </source>
</evidence>
<dbReference type="RefSeq" id="WP_113919520.1">
    <property type="nucleotide sequence ID" value="NZ_QNRX01000002.1"/>
</dbReference>
<comment type="caution">
    <text evidence="2">The sequence shown here is derived from an EMBL/GenBank/DDBJ whole genome shotgun (WGS) entry which is preliminary data.</text>
</comment>
<keyword evidence="3" id="KW-1185">Reference proteome</keyword>
<dbReference type="EMBL" id="QNRX01000002">
    <property type="protein sequence ID" value="RBP68948.1"/>
    <property type="molecule type" value="Genomic_DNA"/>
</dbReference>
<organism evidence="2 3">
    <name type="scientific">Alkalibaculum bacchi</name>
    <dbReference type="NCBI Taxonomy" id="645887"/>
    <lineage>
        <taxon>Bacteria</taxon>
        <taxon>Bacillati</taxon>
        <taxon>Bacillota</taxon>
        <taxon>Clostridia</taxon>
        <taxon>Eubacteriales</taxon>
        <taxon>Eubacteriaceae</taxon>
        <taxon>Alkalibaculum</taxon>
    </lineage>
</organism>
<evidence type="ECO:0000313" key="2">
    <source>
        <dbReference type="EMBL" id="RBP68948.1"/>
    </source>
</evidence>
<reference evidence="2 3" key="1">
    <citation type="submission" date="2018-06" db="EMBL/GenBank/DDBJ databases">
        <title>Genomic Encyclopedia of Type Strains, Phase IV (KMG-IV): sequencing the most valuable type-strain genomes for metagenomic binning, comparative biology and taxonomic classification.</title>
        <authorList>
            <person name="Goeker M."/>
        </authorList>
    </citation>
    <scope>NUCLEOTIDE SEQUENCE [LARGE SCALE GENOMIC DNA]</scope>
    <source>
        <strain evidence="2 3">DSM 22112</strain>
    </source>
</reference>
<dbReference type="OrthoDB" id="159408at2"/>
<accession>A0A366IDD2</accession>
<sequence>MKPEAVIEKRKDKIPYEYYKEEFKALSAEFILGNSAVLFHETENVFKVNLLGDIHTVSYPSGEVDEGNPNIKYSLKTLILRYLLSGKDIEGTGKMINYRDVQDGNLYYHNFYGRCLLRLAKTFKNKFDLLAIALEKLDAERLDLGDLSYRVRFLPNIYLDIIMYAQDEEFSASAQILFSDNVPFYFSAEDLAFVGDTINDKLVKLAYSN</sequence>
<dbReference type="Proteomes" id="UP000253490">
    <property type="component" value="Unassembled WGS sequence"/>
</dbReference>
<name>A0A366IDD2_9FIRM</name>
<protein>
    <submittedName>
        <fullName evidence="2">Uncharacterized protein DUF3786</fullName>
    </submittedName>
</protein>
<evidence type="ECO:0000313" key="3">
    <source>
        <dbReference type="Proteomes" id="UP000253490"/>
    </source>
</evidence>
<dbReference type="Pfam" id="PF12654">
    <property type="entry name" value="DUF3786"/>
    <property type="match status" value="1"/>
</dbReference>
<gene>
    <name evidence="2" type="ORF">DES36_10290</name>
</gene>
<feature type="domain" description="DUF3786" evidence="1">
    <location>
        <begin position="37"/>
        <end position="198"/>
    </location>
</feature>